<dbReference type="FunFam" id="1.20.120.220:FF:000002">
    <property type="entry name" value="ATP synthase subunit a"/>
    <property type="match status" value="1"/>
</dbReference>
<dbReference type="RefSeq" id="WP_126756116.1">
    <property type="nucleotide sequence ID" value="NZ_PIPQ01000001.1"/>
</dbReference>
<keyword evidence="3 12" id="KW-0813">Transport</keyword>
<reference evidence="14 15" key="1">
    <citation type="journal article" date="2011" name="Front. Microbiol.">
        <title>Genomic signatures of strain selection and enhancement in Bacillus atrophaeus var. globigii, a historical biowarfare simulant.</title>
        <authorList>
            <person name="Gibbons H.S."/>
            <person name="Broomall S.M."/>
            <person name="McNew L.A."/>
            <person name="Daligault H."/>
            <person name="Chapman C."/>
            <person name="Bruce D."/>
            <person name="Karavis M."/>
            <person name="Krepps M."/>
            <person name="McGregor P.A."/>
            <person name="Hong C."/>
            <person name="Park K.H."/>
            <person name="Akmal A."/>
            <person name="Feldman A."/>
            <person name="Lin J.S."/>
            <person name="Chang W.E."/>
            <person name="Higgs B.W."/>
            <person name="Demirev P."/>
            <person name="Lindquist J."/>
            <person name="Liem A."/>
            <person name="Fochler E."/>
            <person name="Read T.D."/>
            <person name="Tapia R."/>
            <person name="Johnson S."/>
            <person name="Bishop-Lilly K.A."/>
            <person name="Detter C."/>
            <person name="Han C."/>
            <person name="Sozhamannan S."/>
            <person name="Rosenzweig C.N."/>
            <person name="Skowronski E.W."/>
        </authorList>
    </citation>
    <scope>NUCLEOTIDE SEQUENCE [LARGE SCALE GENOMIC DNA]</scope>
    <source>
        <strain evidence="14 15">AIT1</strain>
    </source>
</reference>
<comment type="function">
    <text evidence="12 13">Key component of the proton channel; it plays a direct role in the translocation of protons across the membrane.</text>
</comment>
<keyword evidence="6 12" id="KW-0812">Transmembrane</keyword>
<feature type="transmembrane region" description="Helical" evidence="12">
    <location>
        <begin position="252"/>
        <end position="275"/>
    </location>
</feature>
<keyword evidence="9 12" id="KW-0406">Ion transport</keyword>
<dbReference type="InterPro" id="IPR023011">
    <property type="entry name" value="ATP_synth_F0_asu_AS"/>
</dbReference>
<keyword evidence="8 12" id="KW-1133">Transmembrane helix</keyword>
<evidence type="ECO:0000256" key="4">
    <source>
        <dbReference type="ARBA" id="ARBA00022475"/>
    </source>
</evidence>
<feature type="transmembrane region" description="Helical" evidence="12">
    <location>
        <begin position="160"/>
        <end position="179"/>
    </location>
</feature>
<keyword evidence="10 12" id="KW-0472">Membrane</keyword>
<gene>
    <name evidence="12" type="primary">atpB</name>
    <name evidence="14" type="ORF">CWE15_00530</name>
</gene>
<dbReference type="GO" id="GO:0042777">
    <property type="term" value="P:proton motive force-driven plasma membrane ATP synthesis"/>
    <property type="evidence" value="ECO:0007669"/>
    <property type="project" value="TreeGrafter"/>
</dbReference>
<dbReference type="EMBL" id="PIPQ01000001">
    <property type="protein sequence ID" value="RUO43723.1"/>
    <property type="molecule type" value="Genomic_DNA"/>
</dbReference>
<dbReference type="GO" id="GO:0016787">
    <property type="term" value="F:hydrolase activity"/>
    <property type="evidence" value="ECO:0007669"/>
    <property type="project" value="UniProtKB-KW"/>
</dbReference>
<evidence type="ECO:0000256" key="7">
    <source>
        <dbReference type="ARBA" id="ARBA00022781"/>
    </source>
</evidence>
<feature type="transmembrane region" description="Helical" evidence="12">
    <location>
        <begin position="227"/>
        <end position="246"/>
    </location>
</feature>
<dbReference type="Gene3D" id="1.20.120.220">
    <property type="entry name" value="ATP synthase, F0 complex, subunit A"/>
    <property type="match status" value="1"/>
</dbReference>
<evidence type="ECO:0000256" key="10">
    <source>
        <dbReference type="ARBA" id="ARBA00023136"/>
    </source>
</evidence>
<keyword evidence="5 12" id="KW-0138">CF(0)</keyword>
<evidence type="ECO:0000256" key="12">
    <source>
        <dbReference type="HAMAP-Rule" id="MF_01393"/>
    </source>
</evidence>
<comment type="caution">
    <text evidence="14">The sequence shown here is derived from an EMBL/GenBank/DDBJ whole genome shotgun (WGS) entry which is preliminary data.</text>
</comment>
<accession>A0A432X8J5</accession>
<comment type="similarity">
    <text evidence="2 12 13">Belongs to the ATPase A chain family.</text>
</comment>
<dbReference type="Proteomes" id="UP000286976">
    <property type="component" value="Unassembled WGS sequence"/>
</dbReference>
<organism evidence="14 15">
    <name type="scientific">Aliidiomarina taiwanensis</name>
    <dbReference type="NCBI Taxonomy" id="946228"/>
    <lineage>
        <taxon>Bacteria</taxon>
        <taxon>Pseudomonadati</taxon>
        <taxon>Pseudomonadota</taxon>
        <taxon>Gammaproteobacteria</taxon>
        <taxon>Alteromonadales</taxon>
        <taxon>Idiomarinaceae</taxon>
        <taxon>Aliidiomarina</taxon>
    </lineage>
</organism>
<sequence length="282" mass="31457">MATNGTLTSTDYIKHHLDPLQVGEGFWAINIDSLGISVVLGFFFIWLFARVAKKANAGVPGKLQCFVEMIFDFVHTTVKDSFRAKSKLIAPLALTIFVWVVLMNTMKLIPVDFLPVIAGTLGLLFAGDKVKGYVGSDATWVERAMDHPWSYIKAAPTTDLNTTVALALGVFILIIYYSVKHKGLGGFIKELTLNPFNHWLLIPFNLVLEVVALVAKPLSLSLRLFGNMYAGELIFILIAMIGIWQLPLHFPWAVFHILVILLQAFIFMMLSIVYLSMASEKH</sequence>
<dbReference type="InterPro" id="IPR035908">
    <property type="entry name" value="F0_ATP_A_sf"/>
</dbReference>
<dbReference type="SUPFAM" id="SSF81336">
    <property type="entry name" value="F1F0 ATP synthase subunit A"/>
    <property type="match status" value="1"/>
</dbReference>
<dbReference type="PANTHER" id="PTHR42823:SF3">
    <property type="entry name" value="ATP SYNTHASE SUBUNIT A, CHLOROPLASTIC"/>
    <property type="match status" value="1"/>
</dbReference>
<evidence type="ECO:0000256" key="13">
    <source>
        <dbReference type="RuleBase" id="RU000483"/>
    </source>
</evidence>
<evidence type="ECO:0000256" key="2">
    <source>
        <dbReference type="ARBA" id="ARBA00006810"/>
    </source>
</evidence>
<feature type="transmembrane region" description="Helical" evidence="12">
    <location>
        <begin position="199"/>
        <end position="215"/>
    </location>
</feature>
<feature type="transmembrane region" description="Helical" evidence="12">
    <location>
        <begin position="86"/>
        <end position="102"/>
    </location>
</feature>
<keyword evidence="14" id="KW-0378">Hydrolase</keyword>
<protein>
    <recommendedName>
        <fullName evidence="12 13">ATP synthase subunit a</fullName>
    </recommendedName>
    <alternativeName>
        <fullName evidence="12">ATP synthase F0 sector subunit a</fullName>
    </alternativeName>
    <alternativeName>
        <fullName evidence="12">F-ATPase subunit 6</fullName>
    </alternativeName>
</protein>
<dbReference type="GO" id="GO:0005886">
    <property type="term" value="C:plasma membrane"/>
    <property type="evidence" value="ECO:0007669"/>
    <property type="project" value="UniProtKB-SubCell"/>
</dbReference>
<dbReference type="GO" id="GO:0045259">
    <property type="term" value="C:proton-transporting ATP synthase complex"/>
    <property type="evidence" value="ECO:0007669"/>
    <property type="project" value="UniProtKB-KW"/>
</dbReference>
<dbReference type="NCBIfam" id="NF004477">
    <property type="entry name" value="PRK05815.1-1"/>
    <property type="match status" value="1"/>
</dbReference>
<evidence type="ECO:0000256" key="6">
    <source>
        <dbReference type="ARBA" id="ARBA00022692"/>
    </source>
</evidence>
<dbReference type="OrthoDB" id="9789241at2"/>
<keyword evidence="11 12" id="KW-0066">ATP synthesis</keyword>
<evidence type="ECO:0000256" key="1">
    <source>
        <dbReference type="ARBA" id="ARBA00004141"/>
    </source>
</evidence>
<dbReference type="PROSITE" id="PS00449">
    <property type="entry name" value="ATPASE_A"/>
    <property type="match status" value="1"/>
</dbReference>
<dbReference type="AlphaFoldDB" id="A0A432X8J5"/>
<dbReference type="InterPro" id="IPR045082">
    <property type="entry name" value="ATP_syn_F0_a_bact/chloroplast"/>
</dbReference>
<dbReference type="Pfam" id="PF00119">
    <property type="entry name" value="ATP-synt_A"/>
    <property type="match status" value="1"/>
</dbReference>
<evidence type="ECO:0000256" key="11">
    <source>
        <dbReference type="ARBA" id="ARBA00023310"/>
    </source>
</evidence>
<evidence type="ECO:0000313" key="14">
    <source>
        <dbReference type="EMBL" id="RUO43723.1"/>
    </source>
</evidence>
<dbReference type="CDD" id="cd00310">
    <property type="entry name" value="ATP-synt_Fo_a_6"/>
    <property type="match status" value="1"/>
</dbReference>
<name>A0A432X8J5_9GAMM</name>
<feature type="transmembrane region" description="Helical" evidence="12">
    <location>
        <begin position="26"/>
        <end position="49"/>
    </location>
</feature>
<feature type="transmembrane region" description="Helical" evidence="12">
    <location>
        <begin position="108"/>
        <end position="126"/>
    </location>
</feature>
<proteinExistence type="inferred from homology"/>
<evidence type="ECO:0000256" key="9">
    <source>
        <dbReference type="ARBA" id="ARBA00023065"/>
    </source>
</evidence>
<comment type="subcellular location">
    <subcellularLocation>
        <location evidence="12 13">Cell membrane</location>
        <topology evidence="12 13">Multi-pass membrane protein</topology>
    </subcellularLocation>
    <subcellularLocation>
        <location evidence="1">Membrane</location>
        <topology evidence="1">Multi-pass membrane protein</topology>
    </subcellularLocation>
</comment>
<evidence type="ECO:0000256" key="5">
    <source>
        <dbReference type="ARBA" id="ARBA00022547"/>
    </source>
</evidence>
<keyword evidence="7 12" id="KW-0375">Hydrogen ion transport</keyword>
<evidence type="ECO:0000256" key="3">
    <source>
        <dbReference type="ARBA" id="ARBA00022448"/>
    </source>
</evidence>
<dbReference type="HAMAP" id="MF_01393">
    <property type="entry name" value="ATP_synth_a_bact"/>
    <property type="match status" value="1"/>
</dbReference>
<dbReference type="InterPro" id="IPR000568">
    <property type="entry name" value="ATP_synth_F0_asu"/>
</dbReference>
<dbReference type="PANTHER" id="PTHR42823">
    <property type="entry name" value="ATP SYNTHASE SUBUNIT A, CHLOROPLASTIC"/>
    <property type="match status" value="1"/>
</dbReference>
<dbReference type="GO" id="GO:0046933">
    <property type="term" value="F:proton-transporting ATP synthase activity, rotational mechanism"/>
    <property type="evidence" value="ECO:0007669"/>
    <property type="project" value="UniProtKB-UniRule"/>
</dbReference>
<keyword evidence="4 12" id="KW-1003">Cell membrane</keyword>
<evidence type="ECO:0000256" key="8">
    <source>
        <dbReference type="ARBA" id="ARBA00022989"/>
    </source>
</evidence>
<evidence type="ECO:0000313" key="15">
    <source>
        <dbReference type="Proteomes" id="UP000286976"/>
    </source>
</evidence>
<dbReference type="NCBIfam" id="TIGR01131">
    <property type="entry name" value="ATP_synt_6_or_A"/>
    <property type="match status" value="1"/>
</dbReference>
<keyword evidence="15" id="KW-1185">Reference proteome</keyword>